<proteinExistence type="predicted"/>
<name>A0ABS6B1L4_9NOCA</name>
<evidence type="ECO:0008006" key="5">
    <source>
        <dbReference type="Google" id="ProtNLM"/>
    </source>
</evidence>
<comment type="caution">
    <text evidence="3">The sequence shown here is derived from an EMBL/GenBank/DDBJ whole genome shotgun (WGS) entry which is preliminary data.</text>
</comment>
<keyword evidence="4" id="KW-1185">Reference proteome</keyword>
<keyword evidence="2" id="KW-0812">Transmembrane</keyword>
<feature type="transmembrane region" description="Helical" evidence="2">
    <location>
        <begin position="264"/>
        <end position="286"/>
    </location>
</feature>
<feature type="compositionally biased region" description="Low complexity" evidence="1">
    <location>
        <begin position="423"/>
        <end position="432"/>
    </location>
</feature>
<sequence>MAILIALVAGQAHAQTSVPPAIPLPASPSAPSPVPAVPTISPSAAPPIMPFGPTVFPGTESPTTTPSPAPSSNPSSNDPTWKVNQGCPDGISVLGLCTSLKTPNQYIKDGAGDAVNSTLASIVNWVLAGYVWLQKYAWQLFINVNIDDSGTAQVTAVQKMNDMTSELQVVACGLGLLIAIMQILAQRMLLSGDNAAPEAFSGFLRWALAATLAAPTLLALSGASEALAQWMFMSAAGPAGPTHVVDALSTALSGKDARLKTADVISVALCLLGMIAFLELAIQLFLQKAWLVYIAVALPIAGAASVTGAGRAVFSAMLRLGVTVVLFKPVAALLFSVGFFQIQALDSGGFASGDDVVMAVLMMAAPSFALPVLTNLIGNTSVGFAGTPMLRSISQVARSGRSMVQNAGRRTSGWAGDWDARARGNGSSSGDRNSSRSDARASTAAPPATGGANAANGATGKTSGTGTGTASNRAGNTATTISTGGPGASARSGGTGTGSRTSGSTGSGRGRTTAAPGGRGRSGQAAAPPTTSSGTRSGAAGANRAGGRSGQTAATPNSAPPPAPPQRSAPRRRSGAPRDTSFRRIT</sequence>
<feature type="transmembrane region" description="Helical" evidence="2">
    <location>
        <begin position="292"/>
        <end position="314"/>
    </location>
</feature>
<organism evidence="3 4">
    <name type="scientific">Nocardia albiluteola</name>
    <dbReference type="NCBI Taxonomy" id="2842303"/>
    <lineage>
        <taxon>Bacteria</taxon>
        <taxon>Bacillati</taxon>
        <taxon>Actinomycetota</taxon>
        <taxon>Actinomycetes</taxon>
        <taxon>Mycobacteriales</taxon>
        <taxon>Nocardiaceae</taxon>
        <taxon>Nocardia</taxon>
    </lineage>
</organism>
<feature type="region of interest" description="Disordered" evidence="1">
    <location>
        <begin position="52"/>
        <end position="82"/>
    </location>
</feature>
<dbReference type="RefSeq" id="WP_215918039.1">
    <property type="nucleotide sequence ID" value="NZ_JAHKNI010000005.1"/>
</dbReference>
<keyword evidence="2" id="KW-0472">Membrane</keyword>
<evidence type="ECO:0000313" key="3">
    <source>
        <dbReference type="EMBL" id="MBU3063119.1"/>
    </source>
</evidence>
<evidence type="ECO:0000313" key="4">
    <source>
        <dbReference type="Proteomes" id="UP000733379"/>
    </source>
</evidence>
<dbReference type="EMBL" id="JAHKNI010000005">
    <property type="protein sequence ID" value="MBU3063119.1"/>
    <property type="molecule type" value="Genomic_DNA"/>
</dbReference>
<evidence type="ECO:0000256" key="2">
    <source>
        <dbReference type="SAM" id="Phobius"/>
    </source>
</evidence>
<feature type="compositionally biased region" description="Polar residues" evidence="1">
    <location>
        <begin position="400"/>
        <end position="409"/>
    </location>
</feature>
<gene>
    <name evidence="3" type="ORF">KO481_16485</name>
</gene>
<feature type="compositionally biased region" description="Low complexity" evidence="1">
    <location>
        <begin position="440"/>
        <end position="546"/>
    </location>
</feature>
<accession>A0ABS6B1L4</accession>
<feature type="transmembrane region" description="Helical" evidence="2">
    <location>
        <begin position="326"/>
        <end position="344"/>
    </location>
</feature>
<evidence type="ECO:0000256" key="1">
    <source>
        <dbReference type="SAM" id="MobiDB-lite"/>
    </source>
</evidence>
<protein>
    <recommendedName>
        <fullName evidence="5">TrbL/VirB6 plasmid conjugal transfer protein</fullName>
    </recommendedName>
</protein>
<feature type="transmembrane region" description="Helical" evidence="2">
    <location>
        <begin position="206"/>
        <end position="224"/>
    </location>
</feature>
<feature type="transmembrane region" description="Helical" evidence="2">
    <location>
        <begin position="356"/>
        <end position="377"/>
    </location>
</feature>
<reference evidence="3 4" key="1">
    <citation type="submission" date="2021-06" db="EMBL/GenBank/DDBJ databases">
        <title>Actinomycetes sequencing.</title>
        <authorList>
            <person name="Shan Q."/>
        </authorList>
    </citation>
    <scope>NUCLEOTIDE SEQUENCE [LARGE SCALE GENOMIC DNA]</scope>
    <source>
        <strain evidence="3 4">NEAU-G5</strain>
    </source>
</reference>
<feature type="compositionally biased region" description="Pro residues" evidence="1">
    <location>
        <begin position="558"/>
        <end position="567"/>
    </location>
</feature>
<feature type="region of interest" description="Disordered" evidence="1">
    <location>
        <begin position="400"/>
        <end position="586"/>
    </location>
</feature>
<feature type="transmembrane region" description="Helical" evidence="2">
    <location>
        <begin position="167"/>
        <end position="185"/>
    </location>
</feature>
<dbReference type="Proteomes" id="UP000733379">
    <property type="component" value="Unassembled WGS sequence"/>
</dbReference>
<keyword evidence="2" id="KW-1133">Transmembrane helix</keyword>